<proteinExistence type="predicted"/>
<comment type="caution">
    <text evidence="1">The sequence shown here is derived from an EMBL/GenBank/DDBJ whole genome shotgun (WGS) entry which is preliminary data.</text>
</comment>
<evidence type="ECO:0000313" key="2">
    <source>
        <dbReference type="Proteomes" id="UP000446866"/>
    </source>
</evidence>
<dbReference type="Proteomes" id="UP000446866">
    <property type="component" value="Unassembled WGS sequence"/>
</dbReference>
<organism evidence="1 2">
    <name type="scientific">Anaerotruncus colihominis</name>
    <dbReference type="NCBI Taxonomy" id="169435"/>
    <lineage>
        <taxon>Bacteria</taxon>
        <taxon>Bacillati</taxon>
        <taxon>Bacillota</taxon>
        <taxon>Clostridia</taxon>
        <taxon>Eubacteriales</taxon>
        <taxon>Oscillospiraceae</taxon>
        <taxon>Anaerotruncus</taxon>
    </lineage>
</organism>
<dbReference type="EMBL" id="QXWK01000034">
    <property type="protein sequence ID" value="NBH62737.1"/>
    <property type="molecule type" value="Genomic_DNA"/>
</dbReference>
<gene>
    <name evidence="1" type="ORF">D0435_13865</name>
</gene>
<evidence type="ECO:0008006" key="3">
    <source>
        <dbReference type="Google" id="ProtNLM"/>
    </source>
</evidence>
<accession>A0A845QPV8</accession>
<name>A0A845QPV8_9FIRM</name>
<reference evidence="1 2" key="1">
    <citation type="submission" date="2018-08" db="EMBL/GenBank/DDBJ databases">
        <title>Murine metabolic-syndrome-specific gut microbial biobank.</title>
        <authorList>
            <person name="Liu C."/>
        </authorList>
    </citation>
    <scope>NUCLEOTIDE SEQUENCE [LARGE SCALE GENOMIC DNA]</scope>
    <source>
        <strain evidence="1 2">28</strain>
    </source>
</reference>
<protein>
    <recommendedName>
        <fullName evidence="3">HNH domain-containing protein</fullName>
    </recommendedName>
</protein>
<evidence type="ECO:0000313" key="1">
    <source>
        <dbReference type="EMBL" id="NBH62737.1"/>
    </source>
</evidence>
<sequence>MSRYNRYMSKLQSDTDCCFFCGSPRMLEWHHIFGAANKKNSEKYGLMVRLCHNCHNEPPHGVHHNAELMRSLRRHGQIVFEETHSREEFRKIFGRNYIEAD</sequence>
<keyword evidence="2" id="KW-1185">Reference proteome</keyword>
<dbReference type="RefSeq" id="WP_160203021.1">
    <property type="nucleotide sequence ID" value="NZ_QXWK01000034.1"/>
</dbReference>
<dbReference type="AlphaFoldDB" id="A0A845QPV8"/>